<evidence type="ECO:0000313" key="1">
    <source>
        <dbReference type="EMBL" id="PIW14725.1"/>
    </source>
</evidence>
<dbReference type="AlphaFoldDB" id="A0A2M7FZK5"/>
<reference evidence="1 2" key="1">
    <citation type="submission" date="2017-09" db="EMBL/GenBank/DDBJ databases">
        <title>Depth-based differentiation of microbial function through sediment-hosted aquifers and enrichment of novel symbionts in the deep terrestrial subsurface.</title>
        <authorList>
            <person name="Probst A.J."/>
            <person name="Ladd B."/>
            <person name="Jarett J.K."/>
            <person name="Geller-Mcgrath D.E."/>
            <person name="Sieber C.M."/>
            <person name="Emerson J.B."/>
            <person name="Anantharaman K."/>
            <person name="Thomas B.C."/>
            <person name="Malmstrom R."/>
            <person name="Stieglmeier M."/>
            <person name="Klingl A."/>
            <person name="Woyke T."/>
            <person name="Ryan C.M."/>
            <person name="Banfield J.F."/>
        </authorList>
    </citation>
    <scope>NUCLEOTIDE SEQUENCE [LARGE SCALE GENOMIC DNA]</scope>
    <source>
        <strain evidence="1">CG17_big_fil_post_rev_8_21_14_2_50_48_46</strain>
    </source>
</reference>
<organism evidence="1 2">
    <name type="scientific">bacterium (Candidatus Blackallbacteria) CG17_big_fil_post_rev_8_21_14_2_50_48_46</name>
    <dbReference type="NCBI Taxonomy" id="2014261"/>
    <lineage>
        <taxon>Bacteria</taxon>
        <taxon>Candidatus Blackallbacteria</taxon>
    </lineage>
</organism>
<dbReference type="SUPFAM" id="SSF55961">
    <property type="entry name" value="Bet v1-like"/>
    <property type="match status" value="1"/>
</dbReference>
<gene>
    <name evidence="1" type="ORF">COW36_20175</name>
</gene>
<comment type="caution">
    <text evidence="1">The sequence shown here is derived from an EMBL/GenBank/DDBJ whole genome shotgun (WGS) entry which is preliminary data.</text>
</comment>
<dbReference type="Gene3D" id="3.30.70.1230">
    <property type="entry name" value="Nucleotide cyclase"/>
    <property type="match status" value="1"/>
</dbReference>
<accession>A0A2M7FZK5</accession>
<evidence type="ECO:0000313" key="2">
    <source>
        <dbReference type="Proteomes" id="UP000231019"/>
    </source>
</evidence>
<proteinExistence type="predicted"/>
<dbReference type="InterPro" id="IPR029787">
    <property type="entry name" value="Nucleotide_cyclase"/>
</dbReference>
<dbReference type="Proteomes" id="UP000231019">
    <property type="component" value="Unassembled WGS sequence"/>
</dbReference>
<sequence>MFPELQSLSQARKKAKSKQFELRLAFSPERVWEQIFDLNALHLSMGVPAETRKFFQHKLGLSQVSSALWGPLQAFWEFPLSWDYLRFYRLERLAPRQSLSYLAWQFDLKPEAEGTLLQVKLSYLLQPPTPAFEKKFELYLSALNKQILQTLNLQEASETKYPALPAVPSLTQKAARLTQHLANHQGAVHPLMLETATGIAREQILCALIEYSYLGLCSPFWRVLEPDGTLLTELKAPAKLPTEYPSQKYGQNYKIQPDIHLSLWFRKPETEGTPPSPFPRSQKQRLAQFWLGPGETHTLTPQSLGALRIASPSLSGHLHLRIAPRGAEEVTIQVKDRLEDSEWPILALDGRLKLQCQVPEGAVFYAYLPYAPQEGLSAAQAMSSENLKYLLPELETLSGDTWRITQEVFLALGFTSKDGLSGPDQATLLQEICLKYCGRRLKTTPENALMIFPWAESGLQAALQILKQVKAWNQLLKPEKKLQVALALHRGGADFSSQGSALQASGPGLRTTLQLLEQAKPNHLVFSRTLMMDPEFQTALQKSEEITLYELHRFIRARSQEPDRIYALLLKPGAD</sequence>
<name>A0A2M7FZK5_9BACT</name>
<dbReference type="EMBL" id="PFFQ01000056">
    <property type="protein sequence ID" value="PIW14725.1"/>
    <property type="molecule type" value="Genomic_DNA"/>
</dbReference>
<dbReference type="SUPFAM" id="SSF55073">
    <property type="entry name" value="Nucleotide cyclase"/>
    <property type="match status" value="1"/>
</dbReference>
<protein>
    <submittedName>
        <fullName evidence="1">Uncharacterized protein</fullName>
    </submittedName>
</protein>